<dbReference type="SUPFAM" id="SSF50891">
    <property type="entry name" value="Cyclophilin-like"/>
    <property type="match status" value="1"/>
</dbReference>
<dbReference type="Gene3D" id="2.40.100.10">
    <property type="entry name" value="Cyclophilin-like"/>
    <property type="match status" value="1"/>
</dbReference>
<dbReference type="GO" id="GO:0005524">
    <property type="term" value="F:ATP binding"/>
    <property type="evidence" value="ECO:0007669"/>
    <property type="project" value="UniProtKB-KW"/>
</dbReference>
<dbReference type="KEGG" id="fap:GR316_13120"/>
<dbReference type="NCBIfam" id="TIGR00724">
    <property type="entry name" value="urea_amlyse_rel"/>
    <property type="match status" value="1"/>
</dbReference>
<keyword evidence="2" id="KW-0378">Hydrolase</keyword>
<dbReference type="SMART" id="SM00797">
    <property type="entry name" value="AHS2"/>
    <property type="match status" value="1"/>
</dbReference>
<dbReference type="InterPro" id="IPR003778">
    <property type="entry name" value="CT_A_B"/>
</dbReference>
<dbReference type="Pfam" id="PF02626">
    <property type="entry name" value="CT_A_B"/>
    <property type="match status" value="1"/>
</dbReference>
<dbReference type="PANTHER" id="PTHR43309">
    <property type="entry name" value="5-OXOPROLINASE SUBUNIT C"/>
    <property type="match status" value="1"/>
</dbReference>
<evidence type="ECO:0000259" key="4">
    <source>
        <dbReference type="SMART" id="SM00797"/>
    </source>
</evidence>
<dbReference type="Proteomes" id="UP000679284">
    <property type="component" value="Plasmid unnamed3"/>
</dbReference>
<keyword evidence="3" id="KW-0067">ATP-binding</keyword>
<feature type="domain" description="Carboxyltransferase" evidence="4">
    <location>
        <begin position="23"/>
        <end position="295"/>
    </location>
</feature>
<geneLocation type="plasmid" evidence="5 6">
    <name>unnamed3</name>
</geneLocation>
<dbReference type="EMBL" id="CP047292">
    <property type="protein sequence ID" value="QUS37314.1"/>
    <property type="molecule type" value="Genomic_DNA"/>
</dbReference>
<dbReference type="PANTHER" id="PTHR43309:SF3">
    <property type="entry name" value="5-OXOPROLINASE SUBUNIT C"/>
    <property type="match status" value="1"/>
</dbReference>
<organism evidence="5 6">
    <name type="scientific">Falsirhodobacter algicola</name>
    <dbReference type="NCBI Taxonomy" id="2692330"/>
    <lineage>
        <taxon>Bacteria</taxon>
        <taxon>Pseudomonadati</taxon>
        <taxon>Pseudomonadota</taxon>
        <taxon>Alphaproteobacteria</taxon>
        <taxon>Rhodobacterales</taxon>
        <taxon>Paracoccaceae</taxon>
        <taxon>Falsirhodobacter</taxon>
    </lineage>
</organism>
<keyword evidence="6" id="KW-1185">Reference proteome</keyword>
<name>A0A8J8MVK1_9RHOB</name>
<evidence type="ECO:0000256" key="1">
    <source>
        <dbReference type="ARBA" id="ARBA00022741"/>
    </source>
</evidence>
<evidence type="ECO:0000313" key="5">
    <source>
        <dbReference type="EMBL" id="QUS37314.1"/>
    </source>
</evidence>
<gene>
    <name evidence="5" type="ORF">GR316_13120</name>
</gene>
<proteinExistence type="predicted"/>
<sequence length="311" mass="31861">MIEILRPAPLMTVQDRGRIGLRHAGVSPSGPMDAPALALANALVGNDPGAAGVEFAIGGAVLQAHAACRIAVTGGTFPLRIGGEARAPNQSHRVMAGQRIEIGIGGDAAWGYLGVSGGVDAPVVMGARAMHLRSGLGAPLAAGDELPLGPQVPGRTLAPFRPLPGRGEGPIRVVLGPQADSFSAEVIAHFLSQPFTVSHERDRMAMLLDGPSLPAAKGHDIVSDGTVAGSVQVPGSGRPLVLMAEGQTTGGYPKIATVIGADLPRLAQVPTGRAVRFHAVPRAMAEALWVAHLDALARTLHPLKVTIARRG</sequence>
<dbReference type="RefSeq" id="WP_211785494.1">
    <property type="nucleotide sequence ID" value="NZ_CP047292.1"/>
</dbReference>
<dbReference type="AlphaFoldDB" id="A0A8J8MVK1"/>
<evidence type="ECO:0000313" key="6">
    <source>
        <dbReference type="Proteomes" id="UP000679284"/>
    </source>
</evidence>
<dbReference type="GO" id="GO:0016787">
    <property type="term" value="F:hydrolase activity"/>
    <property type="evidence" value="ECO:0007669"/>
    <property type="project" value="UniProtKB-KW"/>
</dbReference>
<dbReference type="InterPro" id="IPR052708">
    <property type="entry name" value="PxpC"/>
</dbReference>
<keyword evidence="1" id="KW-0547">Nucleotide-binding</keyword>
<dbReference type="InterPro" id="IPR029000">
    <property type="entry name" value="Cyclophilin-like_dom_sf"/>
</dbReference>
<protein>
    <submittedName>
        <fullName evidence="5">5-oxoprolinase/urea amidolyase family protein</fullName>
    </submittedName>
</protein>
<reference evidence="5" key="1">
    <citation type="submission" date="2020-01" db="EMBL/GenBank/DDBJ databases">
        <authorList>
            <person name="Yang Y."/>
            <person name="Kwon Y.M."/>
        </authorList>
    </citation>
    <scope>NUCLEOTIDE SEQUENCE</scope>
    <source>
        <strain evidence="5">PG104</strain>
        <plasmid evidence="5">unnamed3</plasmid>
    </source>
</reference>
<accession>A0A8J8MVK1</accession>
<keyword evidence="5" id="KW-0614">Plasmid</keyword>
<evidence type="ECO:0000256" key="2">
    <source>
        <dbReference type="ARBA" id="ARBA00022801"/>
    </source>
</evidence>
<evidence type="ECO:0000256" key="3">
    <source>
        <dbReference type="ARBA" id="ARBA00022840"/>
    </source>
</evidence>